<dbReference type="RefSeq" id="WP_083570836.1">
    <property type="nucleotide sequence ID" value="NZ_FQUM01000010.1"/>
</dbReference>
<dbReference type="NCBIfam" id="TIGR00022">
    <property type="entry name" value="YhcH/YjgK/YiaL family protein"/>
    <property type="match status" value="1"/>
</dbReference>
<keyword evidence="2" id="KW-1185">Reference proteome</keyword>
<protein>
    <submittedName>
        <fullName evidence="1">YhcH/YjgK/YiaL family protein</fullName>
    </submittedName>
</protein>
<dbReference type="InterPro" id="IPR004375">
    <property type="entry name" value="NanQ/TabA/YiaL"/>
</dbReference>
<evidence type="ECO:0000313" key="1">
    <source>
        <dbReference type="EMBL" id="SHF84414.1"/>
    </source>
</evidence>
<dbReference type="Proteomes" id="UP000184164">
    <property type="component" value="Unassembled WGS sequence"/>
</dbReference>
<dbReference type="EMBL" id="FQUM01000010">
    <property type="protein sequence ID" value="SHF84414.1"/>
    <property type="molecule type" value="Genomic_DNA"/>
</dbReference>
<dbReference type="OrthoDB" id="9792756at2"/>
<evidence type="ECO:0000313" key="2">
    <source>
        <dbReference type="Proteomes" id="UP000184164"/>
    </source>
</evidence>
<dbReference type="Gene3D" id="2.60.120.370">
    <property type="entry name" value="YhcH/YjgK/YiaL"/>
    <property type="match status" value="1"/>
</dbReference>
<reference evidence="2" key="1">
    <citation type="submission" date="2016-11" db="EMBL/GenBank/DDBJ databases">
        <authorList>
            <person name="Varghese N."/>
            <person name="Submissions S."/>
        </authorList>
    </citation>
    <scope>NUCLEOTIDE SEQUENCE [LARGE SCALE GENOMIC DNA]</scope>
    <source>
        <strain evidence="2">DSM 26910</strain>
    </source>
</reference>
<dbReference type="STRING" id="1484053.SAMN05444274_11088"/>
<gene>
    <name evidence="1" type="ORF">SAMN05444274_11088</name>
</gene>
<dbReference type="PANTHER" id="PTHR34986:SF1">
    <property type="entry name" value="PROTEIN YIAL"/>
    <property type="match status" value="1"/>
</dbReference>
<dbReference type="SUPFAM" id="SSF51197">
    <property type="entry name" value="Clavaminate synthase-like"/>
    <property type="match status" value="1"/>
</dbReference>
<dbReference type="GO" id="GO:0005829">
    <property type="term" value="C:cytosol"/>
    <property type="evidence" value="ECO:0007669"/>
    <property type="project" value="TreeGrafter"/>
</dbReference>
<proteinExistence type="predicted"/>
<dbReference type="PANTHER" id="PTHR34986">
    <property type="entry name" value="EVOLVED BETA-GALACTOSIDASE SUBUNIT BETA"/>
    <property type="match status" value="1"/>
</dbReference>
<dbReference type="PROSITE" id="PS51257">
    <property type="entry name" value="PROKAR_LIPOPROTEIN"/>
    <property type="match status" value="1"/>
</dbReference>
<organism evidence="1 2">
    <name type="scientific">Mariniphaga anaerophila</name>
    <dbReference type="NCBI Taxonomy" id="1484053"/>
    <lineage>
        <taxon>Bacteria</taxon>
        <taxon>Pseudomonadati</taxon>
        <taxon>Bacteroidota</taxon>
        <taxon>Bacteroidia</taxon>
        <taxon>Marinilabiliales</taxon>
        <taxon>Prolixibacteraceae</taxon>
        <taxon>Mariniphaga</taxon>
    </lineage>
</organism>
<sequence>MKNQLVTVLAILIFMTTACTQSKKSGSENIKNDELNEWFEKGEWKEGWHVQPDESINQEEFALQYSKHPQRWAKAFSFLNNEDLAALSPGRYELEGSDLFVNVDEYVTKNEEDTRFEAHRQYADIQYLVFGEEKIGVVPLENTFEVDPYDKDRDIAFFKAEQNNYRNADSIRFFVFFPDDAHRPCFKASKNSKVRKVVVKVRIN</sequence>
<accession>A0A1M5EYT9</accession>
<name>A0A1M5EYT9_9BACT</name>
<dbReference type="InterPro" id="IPR037012">
    <property type="entry name" value="NanQ/TabA/YiaL_sf"/>
</dbReference>
<dbReference type="AlphaFoldDB" id="A0A1M5EYT9"/>
<dbReference type="Pfam" id="PF04074">
    <property type="entry name" value="DUF386"/>
    <property type="match status" value="1"/>
</dbReference>